<dbReference type="STRING" id="1121331.SAMN02745248_01983"/>
<feature type="transmembrane region" description="Helical" evidence="7">
    <location>
        <begin position="93"/>
        <end position="116"/>
    </location>
</feature>
<dbReference type="PANTHER" id="PTHR43549:SF3">
    <property type="entry name" value="MULTIDRUG RESISTANCE PROTEIN YPNP-RELATED"/>
    <property type="match status" value="1"/>
</dbReference>
<feature type="transmembrane region" description="Helical" evidence="7">
    <location>
        <begin position="136"/>
        <end position="153"/>
    </location>
</feature>
<name>A0A1M6QDP4_9CLOT</name>
<dbReference type="CDD" id="cd13138">
    <property type="entry name" value="MATE_yoeA_like"/>
    <property type="match status" value="1"/>
</dbReference>
<comment type="subcellular location">
    <subcellularLocation>
        <location evidence="1">Cell membrane</location>
        <topology evidence="1">Multi-pass membrane protein</topology>
    </subcellularLocation>
</comment>
<evidence type="ECO:0000256" key="4">
    <source>
        <dbReference type="ARBA" id="ARBA00022692"/>
    </source>
</evidence>
<proteinExistence type="predicted"/>
<dbReference type="PANTHER" id="PTHR43549">
    <property type="entry name" value="MULTIDRUG RESISTANCE PROTEIN YPNP-RELATED"/>
    <property type="match status" value="1"/>
</dbReference>
<evidence type="ECO:0000313" key="9">
    <source>
        <dbReference type="Proteomes" id="UP000183952"/>
    </source>
</evidence>
<dbReference type="InterPro" id="IPR002528">
    <property type="entry name" value="MATE_fam"/>
</dbReference>
<feature type="transmembrane region" description="Helical" evidence="7">
    <location>
        <begin position="414"/>
        <end position="438"/>
    </location>
</feature>
<dbReference type="GO" id="GO:0042910">
    <property type="term" value="F:xenobiotic transmembrane transporter activity"/>
    <property type="evidence" value="ECO:0007669"/>
    <property type="project" value="InterPro"/>
</dbReference>
<feature type="transmembrane region" description="Helical" evidence="7">
    <location>
        <begin position="280"/>
        <end position="300"/>
    </location>
</feature>
<keyword evidence="3" id="KW-1003">Cell membrane</keyword>
<keyword evidence="5 7" id="KW-1133">Transmembrane helix</keyword>
<evidence type="ECO:0000313" key="8">
    <source>
        <dbReference type="EMBL" id="SHK18316.1"/>
    </source>
</evidence>
<keyword evidence="4 7" id="KW-0812">Transmembrane</keyword>
<organism evidence="8 9">
    <name type="scientific">Hathewaya proteolytica DSM 3090</name>
    <dbReference type="NCBI Taxonomy" id="1121331"/>
    <lineage>
        <taxon>Bacteria</taxon>
        <taxon>Bacillati</taxon>
        <taxon>Bacillota</taxon>
        <taxon>Clostridia</taxon>
        <taxon>Eubacteriales</taxon>
        <taxon>Clostridiaceae</taxon>
        <taxon>Hathewaya</taxon>
    </lineage>
</organism>
<keyword evidence="2" id="KW-0813">Transport</keyword>
<dbReference type="PIRSF" id="PIRSF006603">
    <property type="entry name" value="DinF"/>
    <property type="match status" value="1"/>
</dbReference>
<feature type="transmembrane region" description="Helical" evidence="7">
    <location>
        <begin position="385"/>
        <end position="402"/>
    </location>
</feature>
<feature type="transmembrane region" description="Helical" evidence="7">
    <location>
        <begin position="165"/>
        <end position="188"/>
    </location>
</feature>
<dbReference type="GO" id="GO:0015297">
    <property type="term" value="F:antiporter activity"/>
    <property type="evidence" value="ECO:0007669"/>
    <property type="project" value="InterPro"/>
</dbReference>
<feature type="transmembrane region" description="Helical" evidence="7">
    <location>
        <begin position="194"/>
        <end position="214"/>
    </location>
</feature>
<protein>
    <submittedName>
        <fullName evidence="8">Putative efflux protein, MATE family</fullName>
    </submittedName>
</protein>
<feature type="transmembrane region" description="Helical" evidence="7">
    <location>
        <begin position="312"/>
        <end position="337"/>
    </location>
</feature>
<feature type="transmembrane region" description="Helical" evidence="7">
    <location>
        <begin position="357"/>
        <end position="378"/>
    </location>
</feature>
<gene>
    <name evidence="8" type="ORF">SAMN02745248_01983</name>
</gene>
<evidence type="ECO:0000256" key="3">
    <source>
        <dbReference type="ARBA" id="ARBA00022475"/>
    </source>
</evidence>
<sequence length="450" mass="48488">MENVNSFTEGGIVKPLIKFSIPLMMALLLQALYGGVDLIIVGQFGNTASVAAVAIGSQIMQAITGIITGLTMGVTVLIAQYMGAKKKEKISDVVAALIKLFSIISIVVTLIMVIFAKQIGFLMKVPAEAFQQTVNYIRICSMGTIFIVAYNAISGIFRGMGNSKLPLLFVFIACIVNIVCDFIFVGVFKLDSSGAALATVLAQAVSVVCSVIFLRKNKSIVNVKKHNFKNNGAYIKQILKIGGPIALQDSLTTVSFLIITSIMNSIGLVASACAGISGKIFIFLAIIPMAFMSALGAIVAQNVGAGKEKRAIAIFKTTTLISMACGVVMFLLTYFKGAMLASIFEKNTEVIKATAEYLKSCSVEYILVSTYFCCLGYFNGIGKTTFVMLQGLASAFLVRIPLSYYLSRIPNVDFFTLGLSVPISALFSVIACFIYFFMIKKKRVKSEKLI</sequence>
<dbReference type="AlphaFoldDB" id="A0A1M6QDP4"/>
<evidence type="ECO:0000256" key="2">
    <source>
        <dbReference type="ARBA" id="ARBA00022448"/>
    </source>
</evidence>
<evidence type="ECO:0000256" key="5">
    <source>
        <dbReference type="ARBA" id="ARBA00022989"/>
    </source>
</evidence>
<keyword evidence="9" id="KW-1185">Reference proteome</keyword>
<dbReference type="RefSeq" id="WP_072903933.1">
    <property type="nucleotide sequence ID" value="NZ_FRAD01000016.1"/>
</dbReference>
<reference evidence="8 9" key="1">
    <citation type="submission" date="2016-11" db="EMBL/GenBank/DDBJ databases">
        <authorList>
            <person name="Jaros S."/>
            <person name="Januszkiewicz K."/>
            <person name="Wedrychowicz H."/>
        </authorList>
    </citation>
    <scope>NUCLEOTIDE SEQUENCE [LARGE SCALE GENOMIC DNA]</scope>
    <source>
        <strain evidence="8 9">DSM 3090</strain>
    </source>
</reference>
<accession>A0A1M6QDP4</accession>
<dbReference type="InterPro" id="IPR052031">
    <property type="entry name" value="Membrane_Transporter-Flippase"/>
</dbReference>
<dbReference type="OrthoDB" id="9776324at2"/>
<dbReference type="EMBL" id="FRAD01000016">
    <property type="protein sequence ID" value="SHK18316.1"/>
    <property type="molecule type" value="Genomic_DNA"/>
</dbReference>
<evidence type="ECO:0000256" key="7">
    <source>
        <dbReference type="SAM" id="Phobius"/>
    </source>
</evidence>
<feature type="transmembrane region" description="Helical" evidence="7">
    <location>
        <begin position="254"/>
        <end position="274"/>
    </location>
</feature>
<dbReference type="Pfam" id="PF01554">
    <property type="entry name" value="MatE"/>
    <property type="match status" value="2"/>
</dbReference>
<dbReference type="GO" id="GO:0005886">
    <property type="term" value="C:plasma membrane"/>
    <property type="evidence" value="ECO:0007669"/>
    <property type="project" value="UniProtKB-SubCell"/>
</dbReference>
<dbReference type="Proteomes" id="UP000183952">
    <property type="component" value="Unassembled WGS sequence"/>
</dbReference>
<feature type="transmembrane region" description="Helical" evidence="7">
    <location>
        <begin position="62"/>
        <end position="81"/>
    </location>
</feature>
<dbReference type="InterPro" id="IPR048279">
    <property type="entry name" value="MdtK-like"/>
</dbReference>
<evidence type="ECO:0000256" key="6">
    <source>
        <dbReference type="ARBA" id="ARBA00023136"/>
    </source>
</evidence>
<evidence type="ECO:0000256" key="1">
    <source>
        <dbReference type="ARBA" id="ARBA00004651"/>
    </source>
</evidence>
<feature type="transmembrane region" description="Helical" evidence="7">
    <location>
        <begin position="21"/>
        <end position="42"/>
    </location>
</feature>
<keyword evidence="6 7" id="KW-0472">Membrane</keyword>
<dbReference type="NCBIfam" id="TIGR00797">
    <property type="entry name" value="matE"/>
    <property type="match status" value="1"/>
</dbReference>